<accession>A0A1W2FS78</accession>
<evidence type="ECO:0000313" key="3">
    <source>
        <dbReference type="Proteomes" id="UP000192840"/>
    </source>
</evidence>
<organism evidence="2 3">
    <name type="scientific">Lentzea albidocapillata</name>
    <dbReference type="NCBI Taxonomy" id="40571"/>
    <lineage>
        <taxon>Bacteria</taxon>
        <taxon>Bacillati</taxon>
        <taxon>Actinomycetota</taxon>
        <taxon>Actinomycetes</taxon>
        <taxon>Pseudonocardiales</taxon>
        <taxon>Pseudonocardiaceae</taxon>
        <taxon>Lentzea</taxon>
    </lineage>
</organism>
<dbReference type="PANTHER" id="PTHR46844">
    <property type="entry name" value="SLR5058 PROTEIN"/>
    <property type="match status" value="1"/>
</dbReference>
<dbReference type="EMBL" id="FWYC01000022">
    <property type="protein sequence ID" value="SMD24723.1"/>
    <property type="molecule type" value="Genomic_DNA"/>
</dbReference>
<dbReference type="Gene3D" id="3.40.50.300">
    <property type="entry name" value="P-loop containing nucleotide triphosphate hydrolases"/>
    <property type="match status" value="1"/>
</dbReference>
<reference evidence="3" key="1">
    <citation type="submission" date="2017-04" db="EMBL/GenBank/DDBJ databases">
        <authorList>
            <person name="Varghese N."/>
            <person name="Submissions S."/>
        </authorList>
    </citation>
    <scope>NUCLEOTIDE SEQUENCE [LARGE SCALE GENOMIC DNA]</scope>
    <source>
        <strain evidence="3">DSM 44073</strain>
    </source>
</reference>
<dbReference type="eggNOG" id="COG5635">
    <property type="taxonomic scope" value="Bacteria"/>
</dbReference>
<dbReference type="Proteomes" id="UP000192840">
    <property type="component" value="Unassembled WGS sequence"/>
</dbReference>
<dbReference type="RefSeq" id="WP_030480819.1">
    <property type="nucleotide sequence ID" value="NZ_FWYC01000022.1"/>
</dbReference>
<proteinExistence type="predicted"/>
<keyword evidence="3" id="KW-1185">Reference proteome</keyword>
<dbReference type="InterPro" id="IPR027417">
    <property type="entry name" value="P-loop_NTPase"/>
</dbReference>
<dbReference type="SUPFAM" id="SSF52540">
    <property type="entry name" value="P-loop containing nucleoside triphosphate hydrolases"/>
    <property type="match status" value="1"/>
</dbReference>
<dbReference type="Pfam" id="PF22738">
    <property type="entry name" value="NNH7"/>
    <property type="match status" value="1"/>
</dbReference>
<dbReference type="InterPro" id="IPR054567">
    <property type="entry name" value="NNH7"/>
</dbReference>
<dbReference type="PANTHER" id="PTHR46844:SF1">
    <property type="entry name" value="SLR5058 PROTEIN"/>
    <property type="match status" value="1"/>
</dbReference>
<dbReference type="AlphaFoldDB" id="A0A1W2FS78"/>
<evidence type="ECO:0000259" key="1">
    <source>
        <dbReference type="Pfam" id="PF22738"/>
    </source>
</evidence>
<gene>
    <name evidence="2" type="ORF">SAMN05660733_07817</name>
</gene>
<feature type="domain" description="NACHT N-terminal Helical" evidence="1">
    <location>
        <begin position="5"/>
        <end position="206"/>
    </location>
</feature>
<protein>
    <recommendedName>
        <fullName evidence="1">NACHT N-terminal Helical domain-containing protein</fullName>
    </recommendedName>
</protein>
<evidence type="ECO:0000313" key="2">
    <source>
        <dbReference type="EMBL" id="SMD24723.1"/>
    </source>
</evidence>
<dbReference type="STRING" id="40571.SAMN05660733_07817"/>
<sequence>MARNPAISFRGALKIFGADTPSWVKTLDLLLGGAILTAGGIPATNPLSAVWGWIDQKNEAMRLLREGVDAVTSRMADKRGLERHELVIAAHTIIVATAFFDAVRDLLDVRLKGTLDLSEPNHALLHHIYTAPVPAPSATANFDKVAKHVEAWAHSAIQQGMETVLGDAGENDLHRIPFETRERYRYLYHQLKTKVPEFAMWADQIEHSYTHTALGRLETLLQPGPPARGAATTIAAVNRSELGRPVVDTQGYGSGLTFPTVDEIFISPTYEQEYRTGSDLELVLARHFTSFEATERPLVVLGHPGAGKSLLTKVLAARLSERGFTVVRVPLRAVEADAPISEQIREALAQSTNGRVSWAELSDQSEDSIRVVLLDGLDELLQASSHSRQSYLHDVIEFQRVEAVLDRPLAVVVTSRTVVADRVPIPDECPIVKIKDFDDSQIEEWLSRWNRVNTSDSTRLIPLNVALAQRDIAGQPLLLLMLALYFSDPGVELRTDLSKAELYKRLLEAYAEREVARPDKPNVTETVPDLLRRLAFAALGMFNRASQNISEAELTADLTNLEEPVTSGEHVLGQFFFVHTATATTSATQQRSYEFLHATFAEYLVASQLHDTVAEIAAVTALRGRTKPDDDLLFALLSHQPLSRRSPITGFLTHMFRVDQDVSNLTHTVNTLIRDFPTRAEPRRYIAYQSLQRNHIRTLAAYSANLLMLRLIIADGQPVELADIWLDDCQHNWSSCVALWKAGLDPLQLQDLLTSVSIDNGRLHWNAKPPSSTLGVGIHTYLLTDEDSTAEFLAIGHSAVGLSQADEVISASLFASRLFPVLRAVPINNWPAITPALLDEAALSNSRPAEEVWNLLRNKSGTFPHGLAGLLASWAAARDEPFPAIAVAAAAYRHAEVFNVVEPLSEQLPAPGKPLLELARHKHGRLDDIDPMDGATVHLLITAMVEWSWSEAGRRHYP</sequence>
<name>A0A1W2FS78_9PSEU</name>